<protein>
    <submittedName>
        <fullName evidence="3">Uncharacterized protein</fullName>
    </submittedName>
</protein>
<feature type="region of interest" description="Disordered" evidence="2">
    <location>
        <begin position="442"/>
        <end position="507"/>
    </location>
</feature>
<reference evidence="3" key="1">
    <citation type="submission" date="2021-01" db="EMBL/GenBank/DDBJ databases">
        <authorList>
            <person name="Corre E."/>
            <person name="Pelletier E."/>
            <person name="Niang G."/>
            <person name="Scheremetjew M."/>
            <person name="Finn R."/>
            <person name="Kale V."/>
            <person name="Holt S."/>
            <person name="Cochrane G."/>
            <person name="Meng A."/>
            <person name="Brown T."/>
            <person name="Cohen L."/>
        </authorList>
    </citation>
    <scope>NUCLEOTIDE SEQUENCE</scope>
    <source>
        <strain evidence="3">PLY429</strain>
    </source>
</reference>
<evidence type="ECO:0000256" key="2">
    <source>
        <dbReference type="SAM" id="MobiDB-lite"/>
    </source>
</evidence>
<feature type="region of interest" description="Disordered" evidence="2">
    <location>
        <begin position="111"/>
        <end position="145"/>
    </location>
</feature>
<accession>A0A7S1SZQ3</accession>
<dbReference type="EMBL" id="HBGG01030029">
    <property type="protein sequence ID" value="CAD9213363.1"/>
    <property type="molecule type" value="Transcribed_RNA"/>
</dbReference>
<feature type="compositionally biased region" description="Basic and acidic residues" evidence="2">
    <location>
        <begin position="208"/>
        <end position="217"/>
    </location>
</feature>
<feature type="region of interest" description="Disordered" evidence="2">
    <location>
        <begin position="407"/>
        <end position="427"/>
    </location>
</feature>
<feature type="coiled-coil region" evidence="1">
    <location>
        <begin position="64"/>
        <end position="91"/>
    </location>
</feature>
<keyword evidence="1" id="KW-0175">Coiled coil</keyword>
<proteinExistence type="predicted"/>
<name>A0A7S1SZQ3_9CHLO</name>
<feature type="compositionally biased region" description="Polar residues" evidence="2">
    <location>
        <begin position="453"/>
        <end position="477"/>
    </location>
</feature>
<dbReference type="AlphaFoldDB" id="A0A7S1SZQ3"/>
<feature type="compositionally biased region" description="Polar residues" evidence="2">
    <location>
        <begin position="134"/>
        <end position="145"/>
    </location>
</feature>
<evidence type="ECO:0000313" key="3">
    <source>
        <dbReference type="EMBL" id="CAD9213363.1"/>
    </source>
</evidence>
<feature type="region of interest" description="Disordered" evidence="2">
    <location>
        <begin position="197"/>
        <end position="222"/>
    </location>
</feature>
<gene>
    <name evidence="3" type="ORF">TCHU04912_LOCUS15602</name>
</gene>
<evidence type="ECO:0000256" key="1">
    <source>
        <dbReference type="SAM" id="Coils"/>
    </source>
</evidence>
<sequence length="507" mass="53767">MGAPGSPKRSGVALVQLHGRAAAVAESLMAKMAHVLTVRGSARQLTMVRSRYWAHLRRSAASRLEVASLELEEMLRRQAAIQRELDRMLAQVSALTGVEVVMLALPFPDEGDASSPLKEEGDDDGAPSLHPEHTTSTGQVLLESQPSIDGAYELVELRSRLHGGEATTGSGGAEAVTLEPHVHKMLVAAAEAAVVPPARGAWDETDDNEPKQKRKEENEEVEYDEAVEADVVEMVVGAVVDGMVEALESTATEAPVFPAPLAHSHSVPLSWSPIPLMPNALNQLPPLHLTSPPPLQLQQPTWTGASPNYGYGVPSPSAMLSHPMPGQLPVMGQQMSPHHWPFNGVPGLPTPPPWATVMGPASTASYNNYNNPSPLAPTFGMPGVYHQHAYPHLQQQQQQPTLVVPAAGLPGQPPLTEASVPGQPMGAVPVASGVSEAPALHSMLPAPDAEGSRVNSRPVSPALSLNPSAEWSSSMSIGGSRVPRPQRKRHNNQCDTWNGAVSAVEQP</sequence>
<organism evidence="3">
    <name type="scientific">Tetraselmis chuii</name>
    <dbReference type="NCBI Taxonomy" id="63592"/>
    <lineage>
        <taxon>Eukaryota</taxon>
        <taxon>Viridiplantae</taxon>
        <taxon>Chlorophyta</taxon>
        <taxon>core chlorophytes</taxon>
        <taxon>Chlorodendrophyceae</taxon>
        <taxon>Chlorodendrales</taxon>
        <taxon>Chlorodendraceae</taxon>
        <taxon>Tetraselmis</taxon>
    </lineage>
</organism>